<evidence type="ECO:0000313" key="2">
    <source>
        <dbReference type="EMBL" id="KAG0290135.1"/>
    </source>
</evidence>
<name>A0ABQ7K394_9FUNG</name>
<dbReference type="SMART" id="SM00671">
    <property type="entry name" value="SEL1"/>
    <property type="match status" value="3"/>
</dbReference>
<dbReference type="EMBL" id="JAAAIM010000309">
    <property type="protein sequence ID" value="KAG0290135.1"/>
    <property type="molecule type" value="Genomic_DNA"/>
</dbReference>
<dbReference type="InterPro" id="IPR011990">
    <property type="entry name" value="TPR-like_helical_dom_sf"/>
</dbReference>
<keyword evidence="3" id="KW-1185">Reference proteome</keyword>
<dbReference type="InterPro" id="IPR006597">
    <property type="entry name" value="Sel1-like"/>
</dbReference>
<evidence type="ECO:0000256" key="1">
    <source>
        <dbReference type="ARBA" id="ARBA00038101"/>
    </source>
</evidence>
<comment type="caution">
    <text evidence="2">The sequence shown here is derived from an EMBL/GenBank/DDBJ whole genome shotgun (WGS) entry which is preliminary data.</text>
</comment>
<dbReference type="Gene3D" id="1.25.40.10">
    <property type="entry name" value="Tetratricopeptide repeat domain"/>
    <property type="match status" value="2"/>
</dbReference>
<proteinExistence type="inferred from homology"/>
<dbReference type="PANTHER" id="PTHR11102:SF160">
    <property type="entry name" value="ERAD-ASSOCIATED E3 UBIQUITIN-PROTEIN LIGASE COMPONENT HRD3"/>
    <property type="match status" value="1"/>
</dbReference>
<comment type="similarity">
    <text evidence="1">Belongs to the sel-1 family.</text>
</comment>
<evidence type="ECO:0008006" key="4">
    <source>
        <dbReference type="Google" id="ProtNLM"/>
    </source>
</evidence>
<dbReference type="PANTHER" id="PTHR11102">
    <property type="entry name" value="SEL-1-LIKE PROTEIN"/>
    <property type="match status" value="1"/>
</dbReference>
<protein>
    <recommendedName>
        <fullName evidence="4">HCP-like protein</fullName>
    </recommendedName>
</protein>
<sequence length="230" mass="25238">MIMGQSTPTKTATFRRTSPNPCSGYLRPLTKDFADAQYAVAITMISHLADDKDDSELEVMLKSTAFQWLNMAALQDHVAAQFCLGLYHMGGFNLVGFPQDTDKAIQLIFKTAQLGLIPAQLLVASFPTKADDFDFPFSVPVTASTVVKWLSDAAIEGWMTAEFSLGEMYDKGTLGASECPIKALGWYLKAAEHGCAEAQSKVAQFYEEGRGVLANRDKAIEWYRKAAKGE</sequence>
<reference evidence="2 3" key="1">
    <citation type="journal article" date="2020" name="Fungal Divers.">
        <title>Resolving the Mortierellaceae phylogeny through synthesis of multi-gene phylogenetics and phylogenomics.</title>
        <authorList>
            <person name="Vandepol N."/>
            <person name="Liber J."/>
            <person name="Desiro A."/>
            <person name="Na H."/>
            <person name="Kennedy M."/>
            <person name="Barry K."/>
            <person name="Grigoriev I.V."/>
            <person name="Miller A.N."/>
            <person name="O'Donnell K."/>
            <person name="Stajich J.E."/>
            <person name="Bonito G."/>
        </authorList>
    </citation>
    <scope>NUCLEOTIDE SEQUENCE [LARGE SCALE GENOMIC DNA]</scope>
    <source>
        <strain evidence="2 3">AD045</strain>
    </source>
</reference>
<accession>A0ABQ7K394</accession>
<dbReference type="InterPro" id="IPR050767">
    <property type="entry name" value="Sel1_AlgK"/>
</dbReference>
<organism evidence="2 3">
    <name type="scientific">Linnemannia gamsii</name>
    <dbReference type="NCBI Taxonomy" id="64522"/>
    <lineage>
        <taxon>Eukaryota</taxon>
        <taxon>Fungi</taxon>
        <taxon>Fungi incertae sedis</taxon>
        <taxon>Mucoromycota</taxon>
        <taxon>Mortierellomycotina</taxon>
        <taxon>Mortierellomycetes</taxon>
        <taxon>Mortierellales</taxon>
        <taxon>Mortierellaceae</taxon>
        <taxon>Linnemannia</taxon>
    </lineage>
</organism>
<evidence type="ECO:0000313" key="3">
    <source>
        <dbReference type="Proteomes" id="UP001194696"/>
    </source>
</evidence>
<dbReference type="Proteomes" id="UP001194696">
    <property type="component" value="Unassembled WGS sequence"/>
</dbReference>
<gene>
    <name evidence="2" type="ORF">BGZ96_006388</name>
</gene>
<dbReference type="SUPFAM" id="SSF81901">
    <property type="entry name" value="HCP-like"/>
    <property type="match status" value="2"/>
</dbReference>
<dbReference type="Pfam" id="PF08238">
    <property type="entry name" value="Sel1"/>
    <property type="match status" value="4"/>
</dbReference>